<comment type="caution">
    <text evidence="5">The sequence shown here is derived from an EMBL/GenBank/DDBJ whole genome shotgun (WGS) entry which is preliminary data.</text>
</comment>
<dbReference type="InterPro" id="IPR001680">
    <property type="entry name" value="WD40_rpt"/>
</dbReference>
<dbReference type="InterPro" id="IPR020472">
    <property type="entry name" value="WD40_PAC1"/>
</dbReference>
<feature type="region of interest" description="Disordered" evidence="4">
    <location>
        <begin position="144"/>
        <end position="173"/>
    </location>
</feature>
<evidence type="ECO:0000256" key="2">
    <source>
        <dbReference type="ARBA" id="ARBA00022737"/>
    </source>
</evidence>
<keyword evidence="1 3" id="KW-0853">WD repeat</keyword>
<evidence type="ECO:0000313" key="5">
    <source>
        <dbReference type="EMBL" id="KAL3778420.1"/>
    </source>
</evidence>
<dbReference type="AlphaFoldDB" id="A0ABD3NQG0"/>
<evidence type="ECO:0000313" key="6">
    <source>
        <dbReference type="Proteomes" id="UP001530315"/>
    </source>
</evidence>
<dbReference type="SMART" id="SM00320">
    <property type="entry name" value="WD40"/>
    <property type="match status" value="3"/>
</dbReference>
<keyword evidence="2" id="KW-0677">Repeat</keyword>
<accession>A0ABD3NQG0</accession>
<dbReference type="InterPro" id="IPR053299">
    <property type="entry name" value="ASTRA_WD_repeat"/>
</dbReference>
<dbReference type="SUPFAM" id="SSF50978">
    <property type="entry name" value="WD40 repeat-like"/>
    <property type="match status" value="1"/>
</dbReference>
<dbReference type="InterPro" id="IPR015943">
    <property type="entry name" value="WD40/YVTN_repeat-like_dom_sf"/>
</dbReference>
<sequence length="486" mass="52131">MEHDGGVLCLCAVPGPRGGRGDAAHRFLSGGADGVVRFWEARDDGGGGGMTPRLVRTYHGHSGYVHSIAVLGTCDATFPTRRKSRDDALLKVLSAVVPSSAKRTGNSGRNGLDECGHSLGERKKKTMLLFVSASRDNTVRIWPIVDEDGGNDDGGMPTIDDAEGRSSSDGDDPIYRGIKLRGHRFGKDGIGGVLCVCALPSLPTVEEDADDFHCQGDRSVHSGISRDDVTSASGNDYEGTESAGQFCSGGSDGVVRVWDVRSALNLQKTPKSGMYATIQLQCLRPPGGTDRSSPAITSLASFVGRGGHCFFSEDAIGTVQRYSCMNEAGNVNGALWWGLTGHDHLISGMVMLSSPSLLGLLRPDWECRVRPDVCEGEEEEEECGTMLVSSCEDGGGGGIRRASPSGKLWSLGVLSEWDNCGELAVYDYECFCRRCKWVKVDALIAKGAKRNIWLRGWLSTSNPVNIVVEVVVNCQMIYYVLNSQIP</sequence>
<proteinExistence type="predicted"/>
<dbReference type="PROSITE" id="PS50082">
    <property type="entry name" value="WD_REPEATS_2"/>
    <property type="match status" value="1"/>
</dbReference>
<name>A0ABD3NQG0_9STRA</name>
<protein>
    <submittedName>
        <fullName evidence="5">Uncharacterized protein</fullName>
    </submittedName>
</protein>
<dbReference type="PANTHER" id="PTHR44156">
    <property type="entry name" value="SUPERNUMERARY LIMBS, ISOFORM B-RELATED"/>
    <property type="match status" value="1"/>
</dbReference>
<gene>
    <name evidence="5" type="ORF">ACHAW5_005441</name>
</gene>
<keyword evidence="6" id="KW-1185">Reference proteome</keyword>
<dbReference type="PRINTS" id="PR00320">
    <property type="entry name" value="GPROTEINBRPT"/>
</dbReference>
<evidence type="ECO:0000256" key="3">
    <source>
        <dbReference type="PROSITE-ProRule" id="PRU00221"/>
    </source>
</evidence>
<evidence type="ECO:0000256" key="1">
    <source>
        <dbReference type="ARBA" id="ARBA00022574"/>
    </source>
</evidence>
<dbReference type="InterPro" id="IPR036322">
    <property type="entry name" value="WD40_repeat_dom_sf"/>
</dbReference>
<dbReference type="Proteomes" id="UP001530315">
    <property type="component" value="Unassembled WGS sequence"/>
</dbReference>
<organism evidence="5 6">
    <name type="scientific">Stephanodiscus triporus</name>
    <dbReference type="NCBI Taxonomy" id="2934178"/>
    <lineage>
        <taxon>Eukaryota</taxon>
        <taxon>Sar</taxon>
        <taxon>Stramenopiles</taxon>
        <taxon>Ochrophyta</taxon>
        <taxon>Bacillariophyta</taxon>
        <taxon>Coscinodiscophyceae</taxon>
        <taxon>Thalassiosirophycidae</taxon>
        <taxon>Stephanodiscales</taxon>
        <taxon>Stephanodiscaceae</taxon>
        <taxon>Stephanodiscus</taxon>
    </lineage>
</organism>
<reference evidence="5 6" key="1">
    <citation type="submission" date="2024-10" db="EMBL/GenBank/DDBJ databases">
        <title>Updated reference genomes for cyclostephanoid diatoms.</title>
        <authorList>
            <person name="Roberts W.R."/>
            <person name="Alverson A.J."/>
        </authorList>
    </citation>
    <scope>NUCLEOTIDE SEQUENCE [LARGE SCALE GENOMIC DNA]</scope>
    <source>
        <strain evidence="5 6">AJA276-08</strain>
    </source>
</reference>
<feature type="repeat" description="WD" evidence="3">
    <location>
        <begin position="248"/>
        <end position="268"/>
    </location>
</feature>
<dbReference type="Pfam" id="PF00400">
    <property type="entry name" value="WD40"/>
    <property type="match status" value="3"/>
</dbReference>
<evidence type="ECO:0000256" key="4">
    <source>
        <dbReference type="SAM" id="MobiDB-lite"/>
    </source>
</evidence>
<dbReference type="Gene3D" id="2.130.10.10">
    <property type="entry name" value="YVTN repeat-like/Quinoprotein amine dehydrogenase"/>
    <property type="match status" value="2"/>
</dbReference>
<dbReference type="EMBL" id="JALLAZ020001218">
    <property type="protein sequence ID" value="KAL3778420.1"/>
    <property type="molecule type" value="Genomic_DNA"/>
</dbReference>